<dbReference type="SMART" id="SM00151">
    <property type="entry name" value="SWIB"/>
    <property type="match status" value="1"/>
</dbReference>
<evidence type="ECO:0000259" key="1">
    <source>
        <dbReference type="PROSITE" id="PS51925"/>
    </source>
</evidence>
<dbReference type="EMBL" id="BDQV01000032">
    <property type="protein sequence ID" value="GAY46266.1"/>
    <property type="molecule type" value="Genomic_DNA"/>
</dbReference>
<dbReference type="Pfam" id="PF02201">
    <property type="entry name" value="SWIB"/>
    <property type="match status" value="1"/>
</dbReference>
<name>A0A2H5P1L7_CITUN</name>
<dbReference type="PROSITE" id="PS51925">
    <property type="entry name" value="SWIB_MDM2"/>
    <property type="match status" value="1"/>
</dbReference>
<feature type="domain" description="DM2" evidence="1">
    <location>
        <begin position="34"/>
        <end position="112"/>
    </location>
</feature>
<dbReference type="SUPFAM" id="SSF47592">
    <property type="entry name" value="SWIB/MDM2 domain"/>
    <property type="match status" value="1"/>
</dbReference>
<dbReference type="PANTHER" id="PTHR13844">
    <property type="entry name" value="SWI/SNF-RELATED MATRIX-ASSOCIATED ACTIN-DEPENDENT REGULATOR OF CHROMATIN SUBFAMILY D"/>
    <property type="match status" value="1"/>
</dbReference>
<proteinExistence type="predicted"/>
<evidence type="ECO:0000313" key="3">
    <source>
        <dbReference type="Proteomes" id="UP000236630"/>
    </source>
</evidence>
<dbReference type="InterPro" id="IPR019835">
    <property type="entry name" value="SWIB_domain"/>
</dbReference>
<organism evidence="2 3">
    <name type="scientific">Citrus unshiu</name>
    <name type="common">Satsuma mandarin</name>
    <name type="synonym">Citrus nobilis var. unshiu</name>
    <dbReference type="NCBI Taxonomy" id="55188"/>
    <lineage>
        <taxon>Eukaryota</taxon>
        <taxon>Viridiplantae</taxon>
        <taxon>Streptophyta</taxon>
        <taxon>Embryophyta</taxon>
        <taxon>Tracheophyta</taxon>
        <taxon>Spermatophyta</taxon>
        <taxon>Magnoliopsida</taxon>
        <taxon>eudicotyledons</taxon>
        <taxon>Gunneridae</taxon>
        <taxon>Pentapetalae</taxon>
        <taxon>rosids</taxon>
        <taxon>malvids</taxon>
        <taxon>Sapindales</taxon>
        <taxon>Rutaceae</taxon>
        <taxon>Aurantioideae</taxon>
        <taxon>Citrus</taxon>
    </lineage>
</organism>
<reference evidence="2 3" key="1">
    <citation type="journal article" date="2017" name="Front. Genet.">
        <title>Draft sequencing of the heterozygous diploid genome of Satsuma (Citrus unshiu Marc.) using a hybrid assembly approach.</title>
        <authorList>
            <person name="Shimizu T."/>
            <person name="Tanizawa Y."/>
            <person name="Mochizuki T."/>
            <person name="Nagasaki H."/>
            <person name="Yoshioka T."/>
            <person name="Toyoda A."/>
            <person name="Fujiyama A."/>
            <person name="Kaminuma E."/>
            <person name="Nakamura Y."/>
        </authorList>
    </citation>
    <scope>NUCLEOTIDE SEQUENCE [LARGE SCALE GENOMIC DNA]</scope>
    <source>
        <strain evidence="3">cv. Miyagawa wase</strain>
    </source>
</reference>
<gene>
    <name evidence="2" type="ORF">CUMW_095680</name>
</gene>
<dbReference type="InterPro" id="IPR036885">
    <property type="entry name" value="SWIB_MDM2_dom_sf"/>
</dbReference>
<accession>A0A2H5P1L7</accession>
<sequence length="119" mass="12872">MAARLFGGCRTMMAAAAKSGAEATAAAGKKAKGGIGKPVPVSAQLSKFLGANEASRSDAVKKIWQYIRQHDLQNPANKREIRCDDKLKTIFNGKDSVGFLEIAKLLSQHFEVEKFCEMA</sequence>
<dbReference type="CDD" id="cd10567">
    <property type="entry name" value="SWIB-MDM2_like"/>
    <property type="match status" value="1"/>
</dbReference>
<keyword evidence="3" id="KW-1185">Reference proteome</keyword>
<dbReference type="Proteomes" id="UP000236630">
    <property type="component" value="Unassembled WGS sequence"/>
</dbReference>
<dbReference type="InterPro" id="IPR003121">
    <property type="entry name" value="SWIB_MDM2_domain"/>
</dbReference>
<comment type="caution">
    <text evidence="2">The sequence shown here is derived from an EMBL/GenBank/DDBJ whole genome shotgun (WGS) entry which is preliminary data.</text>
</comment>
<dbReference type="Gene3D" id="1.10.245.10">
    <property type="entry name" value="SWIB/MDM2 domain"/>
    <property type="match status" value="1"/>
</dbReference>
<dbReference type="AlphaFoldDB" id="A0A2H5P1L7"/>
<evidence type="ECO:0000313" key="2">
    <source>
        <dbReference type="EMBL" id="GAY46266.1"/>
    </source>
</evidence>
<protein>
    <recommendedName>
        <fullName evidence="1">DM2 domain-containing protein</fullName>
    </recommendedName>
</protein>
<dbReference type="STRING" id="55188.A0A2H5P1L7"/>